<proteinExistence type="predicted"/>
<comment type="caution">
    <text evidence="6">The sequence shown here is derived from an EMBL/GenBank/DDBJ whole genome shotgun (WGS) entry which is preliminary data.</text>
</comment>
<dbReference type="Pfam" id="PF13408">
    <property type="entry name" value="Zn_ribbon_recom"/>
    <property type="match status" value="1"/>
</dbReference>
<evidence type="ECO:0000256" key="1">
    <source>
        <dbReference type="ARBA" id="ARBA00023125"/>
    </source>
</evidence>
<dbReference type="AlphaFoldDB" id="A0A3E0VRE6"/>
<feature type="region of interest" description="Disordered" evidence="3">
    <location>
        <begin position="233"/>
        <end position="252"/>
    </location>
</feature>
<dbReference type="InterPro" id="IPR038109">
    <property type="entry name" value="DNA_bind_recomb_sf"/>
</dbReference>
<dbReference type="GO" id="GO:0000150">
    <property type="term" value="F:DNA strand exchange activity"/>
    <property type="evidence" value="ECO:0007669"/>
    <property type="project" value="InterPro"/>
</dbReference>
<accession>A0A3E0VRE6</accession>
<dbReference type="InterPro" id="IPR006119">
    <property type="entry name" value="Resolv_N"/>
</dbReference>
<keyword evidence="1" id="KW-0238">DNA-binding</keyword>
<dbReference type="InterPro" id="IPR050639">
    <property type="entry name" value="SSR_resolvase"/>
</dbReference>
<gene>
    <name evidence="6" type="ORF">B7R21_11610</name>
</gene>
<dbReference type="OrthoDB" id="128993at2"/>
<dbReference type="PROSITE" id="PS51737">
    <property type="entry name" value="RECOMBINASE_DNA_BIND"/>
    <property type="match status" value="1"/>
</dbReference>
<dbReference type="InterPro" id="IPR025827">
    <property type="entry name" value="Zn_ribbon_recom_dom"/>
</dbReference>
<dbReference type="Pfam" id="PF00239">
    <property type="entry name" value="Resolvase"/>
    <property type="match status" value="1"/>
</dbReference>
<dbReference type="EMBL" id="NBXA01000022">
    <property type="protein sequence ID" value="RFA11973.1"/>
    <property type="molecule type" value="Genomic_DNA"/>
</dbReference>
<reference evidence="6 7" key="1">
    <citation type="submission" date="2017-04" db="EMBL/GenBank/DDBJ databases">
        <title>Comparative genome analysis of Subtercola boreus.</title>
        <authorList>
            <person name="Cho Y.-J."/>
            <person name="Cho A."/>
            <person name="Kim O.-S."/>
            <person name="Lee J.-I."/>
        </authorList>
    </citation>
    <scope>NUCLEOTIDE SEQUENCE [LARGE SCALE GENOMIC DNA]</scope>
    <source>
        <strain evidence="6 7">P27444</strain>
    </source>
</reference>
<feature type="domain" description="Resolvase/invertase-type recombinase catalytic" evidence="4">
    <location>
        <begin position="27"/>
        <end position="172"/>
    </location>
</feature>
<dbReference type="Gene3D" id="3.40.50.1390">
    <property type="entry name" value="Resolvase, N-terminal catalytic domain"/>
    <property type="match status" value="1"/>
</dbReference>
<evidence type="ECO:0000259" key="4">
    <source>
        <dbReference type="PROSITE" id="PS51736"/>
    </source>
</evidence>
<dbReference type="InterPro" id="IPR036162">
    <property type="entry name" value="Resolvase-like_N_sf"/>
</dbReference>
<dbReference type="PROSITE" id="PS51736">
    <property type="entry name" value="RECOMBINASES_3"/>
    <property type="match status" value="1"/>
</dbReference>
<dbReference type="Gene3D" id="3.90.1750.20">
    <property type="entry name" value="Putative Large Serine Recombinase, Chain B, Domain 2"/>
    <property type="match status" value="1"/>
</dbReference>
<dbReference type="PANTHER" id="PTHR30461">
    <property type="entry name" value="DNA-INVERTASE FROM LAMBDOID PROPHAGE"/>
    <property type="match status" value="1"/>
</dbReference>
<evidence type="ECO:0008006" key="8">
    <source>
        <dbReference type="Google" id="ProtNLM"/>
    </source>
</evidence>
<name>A0A3E0VRE6_9MICO</name>
<dbReference type="CDD" id="cd00338">
    <property type="entry name" value="Ser_Recombinase"/>
    <property type="match status" value="1"/>
</dbReference>
<dbReference type="InterPro" id="IPR011109">
    <property type="entry name" value="DNA_bind_recombinase_dom"/>
</dbReference>
<dbReference type="Proteomes" id="UP000256709">
    <property type="component" value="Unassembled WGS sequence"/>
</dbReference>
<feature type="domain" description="Recombinase" evidence="5">
    <location>
        <begin position="180"/>
        <end position="325"/>
    </location>
</feature>
<evidence type="ECO:0000259" key="5">
    <source>
        <dbReference type="PROSITE" id="PS51737"/>
    </source>
</evidence>
<dbReference type="Pfam" id="PF07508">
    <property type="entry name" value="Recombinase"/>
    <property type="match status" value="1"/>
</dbReference>
<dbReference type="SMART" id="SM00857">
    <property type="entry name" value="Resolvase"/>
    <property type="match status" value="1"/>
</dbReference>
<dbReference type="GO" id="GO:0003677">
    <property type="term" value="F:DNA binding"/>
    <property type="evidence" value="ECO:0007669"/>
    <property type="project" value="UniProtKB-KW"/>
</dbReference>
<dbReference type="PANTHER" id="PTHR30461:SF2">
    <property type="entry name" value="SERINE RECOMBINASE PINE-RELATED"/>
    <property type="match status" value="1"/>
</dbReference>
<feature type="compositionally biased region" description="Basic and acidic residues" evidence="3">
    <location>
        <begin position="237"/>
        <end position="249"/>
    </location>
</feature>
<keyword evidence="2" id="KW-0233">DNA recombination</keyword>
<evidence type="ECO:0000313" key="6">
    <source>
        <dbReference type="EMBL" id="RFA11973.1"/>
    </source>
</evidence>
<evidence type="ECO:0000313" key="7">
    <source>
        <dbReference type="Proteomes" id="UP000256709"/>
    </source>
</evidence>
<dbReference type="SUPFAM" id="SSF53041">
    <property type="entry name" value="Resolvase-like"/>
    <property type="match status" value="1"/>
</dbReference>
<evidence type="ECO:0000256" key="2">
    <source>
        <dbReference type="ARBA" id="ARBA00023172"/>
    </source>
</evidence>
<protein>
    <recommendedName>
        <fullName evidence="8">Recombinase family protein</fullName>
    </recommendedName>
</protein>
<organism evidence="6 7">
    <name type="scientific">Subtercola boreus</name>
    <dbReference type="NCBI Taxonomy" id="120213"/>
    <lineage>
        <taxon>Bacteria</taxon>
        <taxon>Bacillati</taxon>
        <taxon>Actinomycetota</taxon>
        <taxon>Actinomycetes</taxon>
        <taxon>Micrococcales</taxon>
        <taxon>Microbacteriaceae</taxon>
        <taxon>Subtercola</taxon>
    </lineage>
</organism>
<sequence length="530" mass="59411">MSFGYWREQHARTGPLLLCKHEECTVRIIGYVRLSRASREESTSIVRQRELIAQTCTLRDDFELIDLVEDVDVSATRSRLDRPGLNKVREMVRRGDADAVMVWRLDRLVRSVVDVGVLLDEGLQIISATENLDTTSAMGRAMIEILQVFASMEAKTIGVRVAASQERLRNNGRWPGGVVPYGYRSVPHPTGAGRALEPEPFEARIVRRMADEVLAGSPVFAVTARLNADGVPTRRPIKNDDGTESRRDWSPTSVQRILRSDAVLGRVRLGGIHKRSGRKTTTTKKAEPLRDELGIPVSVWPPLLSVEEVERLRELTDWKPIPGRSEATRQGRRQRRTRLLSGLLSCPTCGHELVAKSRRSTTGEDIYTCNAKSRGLVCECGVAVECYRIEAEVERQFLGAYGRLRLVEPSTIIREVAGLAAVQEAIRDTTDRLRDPDADVPTLVDRLTDLRRERERLEAVPERPVVVMVDAGMTVEEAWADRDVTLRREIIEASGVSITLAHAAQRGRWDPARVSVEFPIGYLTERDFAS</sequence>
<evidence type="ECO:0000256" key="3">
    <source>
        <dbReference type="SAM" id="MobiDB-lite"/>
    </source>
</evidence>